<evidence type="ECO:0000256" key="1">
    <source>
        <dbReference type="ARBA" id="ARBA00006192"/>
    </source>
</evidence>
<feature type="repeat" description="PPR" evidence="5">
    <location>
        <begin position="1081"/>
        <end position="1116"/>
    </location>
</feature>
<comment type="subunit">
    <text evidence="4">Binds to mitochondrial small subunit 15S rRNA.</text>
</comment>
<dbReference type="Pfam" id="PF17177">
    <property type="entry name" value="PPR_long"/>
    <property type="match status" value="1"/>
</dbReference>
<sequence>MLPQVANHIFHHTTRAVAAAQNQAGHTLRNVLGLQSGTTPSSTTSLASYNNNTGSSNWGHGHAGAGGGAKFHTGSKFYSSYTGQSRAVVQANTSSTDAGITYPDDSDESRPIVPKTAPKSTRVARKPRSRSQSFSLGSDAVAAAERARSLGVLKAVQQHARLHHAFAGPVRPQQVLEGDELASRPPTPRLVRRNSTASTTSYGGISDDIPSSSLPVTPVDPTDPSQPQTVLSPELPPKSPPPRSRPSTPRATTFALNPFEVRARLLELRQPGYESTVGDWNDVLEKLVALRRDNEQTTEILQAYNDMVTRSILPNARTYVTLINVLTARDEEVYRSIESLSRRIEKRHALGIADCQENFVDQRRIEALRGEQNFPSALRLFTAASAHRLFVFPSSLYIALLGSCARHQNVQEAIRMFAHMERRGHPSPTASAYAHLLRVYTSVNDVEGARVVFDEFRKVCTQGKVPWDESNPGSAQRGHILVWNSMIDSYLRAANPVTALDLLGEMLDTPSGTNFGPKDVPAPALSTYNTIVRGFCLMGDPTSAVSWFERLLDQGKHTKDEWTPTLEPPQPTIAFWGDILHHLSELDRVDEVNLLYARYADRLDSPDQVPNSIRRVAYFANLRYLQTNKVGTERAVALLDQALSILGPRENWGFVLSGVNGNEATRELIGLNATYGRVEKAVDLIEQLAAFRADGGASWPSRGPYDALRDENPNLIRSVSDLVLFDRDAPRPVSLLSVLRIVKVWATRGIHITDRLAEALLGAYALARERQDQLSALTSQDWEALAFSIGNYGGPKAADGGVSQALSLLTDMARFSINPSQVSAAVMEHLLRPVIDQKGIEETTALMENLGPDFTALLASPKTFVHIQPTGLPLPHTIPDVTPLEVGTMKIDDSQSRYVDELNMRRGKDVAATTAFQRFESGAAMGIFPNPEVVGRLVEGLGRAGEMDKVDHLYGVAQNILSLLREDKTAMLDGWAAIENSMIIAKGHIGNGPSADAHRLRLLEQGMTPTADAYGALIQCIKDTTDDTARALEYFRESQARGVQPNIFLYNTTISKLAKARKADYALELFQNMKKSGIVPSSITYGAIIAACCRVGDSASAETLFEEMTSQRNFRPRVPPYNTMMQFYVQTKPNRDRFLHYYNRMLSAGIKPTAHSYKLLLDCHGTIAPVDIKAMEKTFSQLIKDKTVTVQGSHWAALINAHGCVSRDLDRAIAVFNSIEKHRSTVASGLQLPDAVTFEALINVLVTLRRTDLVPEYLGHLRRSGVHMTAYIANLLIRGYAAAGDIEQARLVFESLADPPVGVAAPNNHAPHVAAPPRISPHELVYREPSTWEAMVRAELGNSNRDHAVALIKRVQERQYPESIVNRISGIMLDDAVSPWPSAPSSEADALVSTRSHSP</sequence>
<feature type="repeat" description="PPR" evidence="5">
    <location>
        <begin position="1046"/>
        <end position="1080"/>
    </location>
</feature>
<evidence type="ECO:0000313" key="8">
    <source>
        <dbReference type="EMBL" id="KAH8999545.1"/>
    </source>
</evidence>
<accession>A0AAD4LNY6</accession>
<proteinExistence type="inferred from homology"/>
<feature type="domain" description="PROP1-like PPR" evidence="7">
    <location>
        <begin position="1007"/>
        <end position="1162"/>
    </location>
</feature>
<evidence type="ECO:0000256" key="2">
    <source>
        <dbReference type="ARBA" id="ARBA00022737"/>
    </source>
</evidence>
<comment type="caution">
    <text evidence="8">The sequence shown here is derived from an EMBL/GenBank/DDBJ whole genome shotgun (WGS) entry which is preliminary data.</text>
</comment>
<comment type="similarity">
    <text evidence="1">Belongs to the CCM1 family.</text>
</comment>
<comment type="function">
    <text evidence="3">Regulates mitochondrial small subunit maturation by controlling 15S rRNA 5'-end processing. Localizes to the 5' precursor of the 15S rRNA in a position that is subsequently occupied by mS47 in the mature yeast mtSSU. Uses structure and sequence-specific RNA recognition, binding to a single-stranded region of the precursor and specifically recognizing bases -6 to -1. The exchange of Ccm1 for mS47 is coupled to the irreversible removal of precursor rRNA that is accompanied by conformational changes of the mitoribosomal proteins uS5m and mS26. These conformational changes signal completion of 5'-end rRNA processing through protection of the mature 5'-end of the 15S rRNA and stabilization of mS47. The removal of the 5' precursor together with the dissociation of Ccm1 may be catalyzed by the 5'-3' exoribonuclease Pet127. Involved in the specific removal of group I introns in mitochondrial encoded transcripts.</text>
</comment>
<name>A0AAD4LNY6_9AGAM</name>
<dbReference type="NCBIfam" id="TIGR00756">
    <property type="entry name" value="PPR"/>
    <property type="match status" value="5"/>
</dbReference>
<feature type="repeat" description="PPR" evidence="5">
    <location>
        <begin position="524"/>
        <end position="558"/>
    </location>
</feature>
<dbReference type="Proteomes" id="UP001201163">
    <property type="component" value="Unassembled WGS sequence"/>
</dbReference>
<evidence type="ECO:0000256" key="5">
    <source>
        <dbReference type="PROSITE-ProRule" id="PRU00708"/>
    </source>
</evidence>
<dbReference type="Pfam" id="PF01535">
    <property type="entry name" value="PPR"/>
    <property type="match status" value="4"/>
</dbReference>
<feature type="region of interest" description="Disordered" evidence="6">
    <location>
        <begin position="179"/>
        <end position="253"/>
    </location>
</feature>
<reference evidence="8" key="1">
    <citation type="submission" date="2022-01" db="EMBL/GenBank/DDBJ databases">
        <title>Comparative genomics reveals a dynamic genome evolution in the ectomycorrhizal milk-cap (Lactarius) mushrooms.</title>
        <authorList>
            <consortium name="DOE Joint Genome Institute"/>
            <person name="Lebreton A."/>
            <person name="Tang N."/>
            <person name="Kuo A."/>
            <person name="LaButti K."/>
            <person name="Drula E."/>
            <person name="Barry K."/>
            <person name="Clum A."/>
            <person name="Lipzen A."/>
            <person name="Mousain D."/>
            <person name="Ng V."/>
            <person name="Wang R."/>
            <person name="Wang X."/>
            <person name="Dai Y."/>
            <person name="Henrissat B."/>
            <person name="Grigoriev I.V."/>
            <person name="Guerin-Laguette A."/>
            <person name="Yu F."/>
            <person name="Martin F.M."/>
        </authorList>
    </citation>
    <scope>NUCLEOTIDE SEQUENCE</scope>
    <source>
        <strain evidence="8">QP</strain>
    </source>
</reference>
<dbReference type="Gene3D" id="1.25.40.10">
    <property type="entry name" value="Tetratricopeptide repeat domain"/>
    <property type="match status" value="4"/>
</dbReference>
<dbReference type="EMBL" id="JAKELL010000004">
    <property type="protein sequence ID" value="KAH8999545.1"/>
    <property type="molecule type" value="Genomic_DNA"/>
</dbReference>
<dbReference type="PROSITE" id="PS51375">
    <property type="entry name" value="PPR"/>
    <property type="match status" value="4"/>
</dbReference>
<dbReference type="PANTHER" id="PTHR47447">
    <property type="entry name" value="OS03G0856100 PROTEIN"/>
    <property type="match status" value="1"/>
</dbReference>
<protein>
    <recommendedName>
        <fullName evidence="7">PROP1-like PPR domain-containing protein</fullName>
    </recommendedName>
</protein>
<dbReference type="InterPro" id="IPR033443">
    <property type="entry name" value="PROP1-like_PPR_dom"/>
</dbReference>
<evidence type="ECO:0000256" key="4">
    <source>
        <dbReference type="ARBA" id="ARBA00044511"/>
    </source>
</evidence>
<feature type="repeat" description="PPR" evidence="5">
    <location>
        <begin position="393"/>
        <end position="427"/>
    </location>
</feature>
<dbReference type="PANTHER" id="PTHR47447:SF17">
    <property type="entry name" value="OS12G0638900 PROTEIN"/>
    <property type="match status" value="1"/>
</dbReference>
<organism evidence="8 9">
    <name type="scientific">Lactarius akahatsu</name>
    <dbReference type="NCBI Taxonomy" id="416441"/>
    <lineage>
        <taxon>Eukaryota</taxon>
        <taxon>Fungi</taxon>
        <taxon>Dikarya</taxon>
        <taxon>Basidiomycota</taxon>
        <taxon>Agaricomycotina</taxon>
        <taxon>Agaricomycetes</taxon>
        <taxon>Russulales</taxon>
        <taxon>Russulaceae</taxon>
        <taxon>Lactarius</taxon>
    </lineage>
</organism>
<feature type="compositionally biased region" description="Polar residues" evidence="6">
    <location>
        <begin position="193"/>
        <end position="215"/>
    </location>
</feature>
<dbReference type="InterPro" id="IPR002885">
    <property type="entry name" value="PPR_rpt"/>
</dbReference>
<keyword evidence="9" id="KW-1185">Reference proteome</keyword>
<feature type="region of interest" description="Disordered" evidence="6">
    <location>
        <begin position="94"/>
        <end position="139"/>
    </location>
</feature>
<evidence type="ECO:0000313" key="9">
    <source>
        <dbReference type="Proteomes" id="UP001201163"/>
    </source>
</evidence>
<evidence type="ECO:0000259" key="7">
    <source>
        <dbReference type="Pfam" id="PF17177"/>
    </source>
</evidence>
<gene>
    <name evidence="8" type="ORF">EDB92DRAFT_1834717</name>
</gene>
<evidence type="ECO:0000256" key="3">
    <source>
        <dbReference type="ARBA" id="ARBA00044493"/>
    </source>
</evidence>
<dbReference type="InterPro" id="IPR011990">
    <property type="entry name" value="TPR-like_helical_dom_sf"/>
</dbReference>
<feature type="compositionally biased region" description="Pro residues" evidence="6">
    <location>
        <begin position="234"/>
        <end position="244"/>
    </location>
</feature>
<keyword evidence="2" id="KW-0677">Repeat</keyword>
<evidence type="ECO:0000256" key="6">
    <source>
        <dbReference type="SAM" id="MobiDB-lite"/>
    </source>
</evidence>